<dbReference type="Pfam" id="PF00560">
    <property type="entry name" value="LRR_1"/>
    <property type="match status" value="7"/>
</dbReference>
<evidence type="ECO:0000256" key="2">
    <source>
        <dbReference type="ARBA" id="ARBA00009592"/>
    </source>
</evidence>
<name>A0AAV0IQQ5_9ROSI</name>
<evidence type="ECO:0000256" key="5">
    <source>
        <dbReference type="ARBA" id="ARBA00022692"/>
    </source>
</evidence>
<dbReference type="Gene3D" id="3.80.10.10">
    <property type="entry name" value="Ribonuclease Inhibitor"/>
    <property type="match status" value="4"/>
</dbReference>
<comment type="subcellular location">
    <subcellularLocation>
        <location evidence="1">Cell membrane</location>
        <topology evidence="1">Single-pass type I membrane protein</topology>
    </subcellularLocation>
</comment>
<dbReference type="Pfam" id="PF08263">
    <property type="entry name" value="LRRNT_2"/>
    <property type="match status" value="1"/>
</dbReference>
<dbReference type="PROSITE" id="PS51450">
    <property type="entry name" value="LRR"/>
    <property type="match status" value="1"/>
</dbReference>
<evidence type="ECO:0000256" key="6">
    <source>
        <dbReference type="ARBA" id="ARBA00022729"/>
    </source>
</evidence>
<evidence type="ECO:0000256" key="1">
    <source>
        <dbReference type="ARBA" id="ARBA00004251"/>
    </source>
</evidence>
<feature type="domain" description="Leucine-rich repeat-containing N-terminal plant-type" evidence="14">
    <location>
        <begin position="37"/>
        <end position="72"/>
    </location>
</feature>
<evidence type="ECO:0000256" key="7">
    <source>
        <dbReference type="ARBA" id="ARBA00022737"/>
    </source>
</evidence>
<keyword evidence="16" id="KW-1185">Reference proteome</keyword>
<dbReference type="AlphaFoldDB" id="A0AAV0IQQ5"/>
<proteinExistence type="inferred from homology"/>
<dbReference type="EMBL" id="CAMGYJ010000004">
    <property type="protein sequence ID" value="CAI0399813.1"/>
    <property type="molecule type" value="Genomic_DNA"/>
</dbReference>
<dbReference type="SMART" id="SM00369">
    <property type="entry name" value="LRR_TYP"/>
    <property type="match status" value="9"/>
</dbReference>
<dbReference type="FunFam" id="3.80.10.10:FF:000649">
    <property type="entry name" value="Leucine Rich Repeat family protein"/>
    <property type="match status" value="1"/>
</dbReference>
<dbReference type="InterPro" id="IPR013210">
    <property type="entry name" value="LRR_N_plant-typ"/>
</dbReference>
<evidence type="ECO:0000256" key="10">
    <source>
        <dbReference type="ARBA" id="ARBA00023170"/>
    </source>
</evidence>
<evidence type="ECO:0000256" key="8">
    <source>
        <dbReference type="ARBA" id="ARBA00022989"/>
    </source>
</evidence>
<feature type="transmembrane region" description="Helical" evidence="13">
    <location>
        <begin position="940"/>
        <end position="962"/>
    </location>
</feature>
<evidence type="ECO:0000256" key="4">
    <source>
        <dbReference type="ARBA" id="ARBA00022614"/>
    </source>
</evidence>
<keyword evidence="7" id="KW-0677">Repeat</keyword>
<comment type="caution">
    <text evidence="15">The sequence shown here is derived from an EMBL/GenBank/DDBJ whole genome shotgun (WGS) entry which is preliminary data.</text>
</comment>
<dbReference type="GO" id="GO:0005886">
    <property type="term" value="C:plasma membrane"/>
    <property type="evidence" value="ECO:0007669"/>
    <property type="project" value="UniProtKB-SubCell"/>
</dbReference>
<keyword evidence="9 13" id="KW-0472">Membrane</keyword>
<dbReference type="InterPro" id="IPR032675">
    <property type="entry name" value="LRR_dom_sf"/>
</dbReference>
<dbReference type="InterPro" id="IPR001611">
    <property type="entry name" value="Leu-rich_rpt"/>
</dbReference>
<keyword evidence="3" id="KW-1003">Cell membrane</keyword>
<accession>A0AAV0IQQ5</accession>
<organism evidence="15 16">
    <name type="scientific">Linum tenue</name>
    <dbReference type="NCBI Taxonomy" id="586396"/>
    <lineage>
        <taxon>Eukaryota</taxon>
        <taxon>Viridiplantae</taxon>
        <taxon>Streptophyta</taxon>
        <taxon>Embryophyta</taxon>
        <taxon>Tracheophyta</taxon>
        <taxon>Spermatophyta</taxon>
        <taxon>Magnoliopsida</taxon>
        <taxon>eudicotyledons</taxon>
        <taxon>Gunneridae</taxon>
        <taxon>Pentapetalae</taxon>
        <taxon>rosids</taxon>
        <taxon>fabids</taxon>
        <taxon>Malpighiales</taxon>
        <taxon>Linaceae</taxon>
        <taxon>Linum</taxon>
    </lineage>
</organism>
<comment type="similarity">
    <text evidence="2">Belongs to the RLP family.</text>
</comment>
<gene>
    <name evidence="15" type="ORF">LITE_LOCUS10482</name>
</gene>
<keyword evidence="5 13" id="KW-0812">Transmembrane</keyword>
<dbReference type="InterPro" id="IPR046956">
    <property type="entry name" value="RLP23-like"/>
</dbReference>
<keyword evidence="10" id="KW-0675">Receptor</keyword>
<keyword evidence="8 13" id="KW-1133">Transmembrane helix</keyword>
<dbReference type="InterPro" id="IPR003591">
    <property type="entry name" value="Leu-rich_rpt_typical-subtyp"/>
</dbReference>
<keyword evidence="6" id="KW-0732">Signal</keyword>
<evidence type="ECO:0000256" key="13">
    <source>
        <dbReference type="SAM" id="Phobius"/>
    </source>
</evidence>
<feature type="region of interest" description="Disordered" evidence="12">
    <location>
        <begin position="914"/>
        <end position="934"/>
    </location>
</feature>
<dbReference type="SUPFAM" id="SSF52058">
    <property type="entry name" value="L domain-like"/>
    <property type="match status" value="3"/>
</dbReference>
<evidence type="ECO:0000256" key="3">
    <source>
        <dbReference type="ARBA" id="ARBA00022475"/>
    </source>
</evidence>
<keyword evidence="4" id="KW-0433">Leucine-rich repeat</keyword>
<protein>
    <recommendedName>
        <fullName evidence="14">Leucine-rich repeat-containing N-terminal plant-type domain-containing protein</fullName>
    </recommendedName>
</protein>
<dbReference type="PANTHER" id="PTHR48063">
    <property type="entry name" value="LRR RECEPTOR-LIKE KINASE"/>
    <property type="match status" value="1"/>
</dbReference>
<evidence type="ECO:0000256" key="12">
    <source>
        <dbReference type="SAM" id="MobiDB-lite"/>
    </source>
</evidence>
<reference evidence="15" key="1">
    <citation type="submission" date="2022-08" db="EMBL/GenBank/DDBJ databases">
        <authorList>
            <person name="Gutierrez-Valencia J."/>
        </authorList>
    </citation>
    <scope>NUCLEOTIDE SEQUENCE</scope>
</reference>
<dbReference type="FunFam" id="3.80.10.10:FF:000095">
    <property type="entry name" value="LRR receptor-like serine/threonine-protein kinase GSO1"/>
    <property type="match status" value="1"/>
</dbReference>
<dbReference type="FunFam" id="3.80.10.10:FF:000111">
    <property type="entry name" value="LRR receptor-like serine/threonine-protein kinase ERECTA"/>
    <property type="match status" value="1"/>
</dbReference>
<keyword evidence="11" id="KW-0325">Glycoprotein</keyword>
<evidence type="ECO:0000256" key="9">
    <source>
        <dbReference type="ARBA" id="ARBA00023136"/>
    </source>
</evidence>
<dbReference type="Pfam" id="PF13855">
    <property type="entry name" value="LRR_8"/>
    <property type="match status" value="1"/>
</dbReference>
<evidence type="ECO:0000313" key="16">
    <source>
        <dbReference type="Proteomes" id="UP001154282"/>
    </source>
</evidence>
<evidence type="ECO:0000259" key="14">
    <source>
        <dbReference type="Pfam" id="PF08263"/>
    </source>
</evidence>
<evidence type="ECO:0000313" key="15">
    <source>
        <dbReference type="EMBL" id="CAI0399813.1"/>
    </source>
</evidence>
<dbReference type="PANTHER" id="PTHR48063:SF98">
    <property type="entry name" value="LRR RECEPTOR-LIKE SERINE_THREONINE-PROTEIN KINASE FLS2"/>
    <property type="match status" value="1"/>
</dbReference>
<sequence>MTLTPAAAVLLPFCWLFFFMAISSFTYGSLVLACQSTERRALLDLKKGLVDSSDWLESWATGDCCKWSGVVCHNVTGHVTELHLGAADLPPLTTFSGEISPSLGDLKQLSYLDLSNNDFSGSSVPDFLGHLANLRLLNLSGAGFTGTIPPQLGNLSRLRYLNLQTNYGGNLTVEHLDWISGLSRMEFLDLSYVDLGIASNWLTVVNKLHFLQELHLSNCRLRSIPSSLNNVNFSSLSVLDLSYNNFDDPLFPSWSFHLGSLTTLNLANNRFRGPIPEGLHNMTSLRQLDLSWNQFTSLEPNCFLGLSQLQLLNLAQNGLEGEIFSGAMQNMTSLIDLDLSSNDRLESRDGIPDYFRTFCSLRTVTLSGVNLRQEVDEALRVLSGCPARTLESIRLSNCQLFGHLINIPFRNFQKLDTLSLSRNIIAGQIPASLTDLASLRYLEIFSNKLDGPLPLGIGSLSQLESIDISENSLEGDVEESHFHNFTKLWLFQASGNRLSLKVGPRWTPPPQIEILGMGFWHLGPQFPAWIRSLKLLTELNMSSSGISSSIPSWLFFNSHFYSIDLSSNLLNGPLPNIYPFMSILDLSNNSLSGSLSDFLCYKPDEEKTMQVMNLGANEFLGEIPDCWRSWKFLEAIKLSSNKFRGKIPPSLGALAFLQSLHLRNNNLSGEIPPSLANSTKMVALDFSRNNLEGSLPAWIGGGFSGMMILNLRDNKFHGQIPKELCVANSLRILDLADNNLTGEIPRCFNNFTAMVQMNDSEGVIQLSYNGTGPFFETAVVVIKGKLYEYGSILKFVRSIDLSMNKLVGKVPEEITRLGGLQSLNLSDNSLTGDIPRDIGSMRSLESIDLSLNQISGEIPPSMSGMTFLSFLNFSSNRLSGRIPSSTQLQSLNSSSFAGNKDLCGLPLAKNCTRDRVTDESGGNGRDEPDEGDGSGSEFKWFYVSLALGFIVGFWGVVGSMVLNKQWRYGYFHFVDLLWDKLCCRY</sequence>
<evidence type="ECO:0000256" key="11">
    <source>
        <dbReference type="ARBA" id="ARBA00023180"/>
    </source>
</evidence>
<dbReference type="Proteomes" id="UP001154282">
    <property type="component" value="Unassembled WGS sequence"/>
</dbReference>